<evidence type="ECO:0000256" key="3">
    <source>
        <dbReference type="ARBA" id="ARBA00009347"/>
    </source>
</evidence>
<evidence type="ECO:0000256" key="2">
    <source>
        <dbReference type="ARBA" id="ARBA00005102"/>
    </source>
</evidence>
<dbReference type="GO" id="GO:0050660">
    <property type="term" value="F:flavin adenine dinucleotide binding"/>
    <property type="evidence" value="ECO:0007669"/>
    <property type="project" value="InterPro"/>
</dbReference>
<dbReference type="InterPro" id="IPR013786">
    <property type="entry name" value="AcylCoA_DH/ox_N"/>
</dbReference>
<dbReference type="SUPFAM" id="SSF47203">
    <property type="entry name" value="Acyl-CoA dehydrogenase C-terminal domain-like"/>
    <property type="match status" value="1"/>
</dbReference>
<dbReference type="Gene3D" id="2.40.110.10">
    <property type="entry name" value="Butyryl-CoA Dehydrogenase, subunit A, domain 2"/>
    <property type="match status" value="1"/>
</dbReference>
<dbReference type="AlphaFoldDB" id="A0A1I2JSA5"/>
<dbReference type="GO" id="GO:0005737">
    <property type="term" value="C:cytoplasm"/>
    <property type="evidence" value="ECO:0007669"/>
    <property type="project" value="TreeGrafter"/>
</dbReference>
<evidence type="ECO:0000256" key="7">
    <source>
        <dbReference type="ARBA" id="ARBA00037085"/>
    </source>
</evidence>
<dbReference type="PANTHER" id="PTHR48083:SF20">
    <property type="entry name" value="LONG-CHAIN SPECIFIC ACYL-COA DEHYDROGENASE, MITOCHONDRIAL"/>
    <property type="match status" value="1"/>
</dbReference>
<organism evidence="14 15">
    <name type="scientific">Fontimonas thermophila</name>
    <dbReference type="NCBI Taxonomy" id="1076937"/>
    <lineage>
        <taxon>Bacteria</taxon>
        <taxon>Pseudomonadati</taxon>
        <taxon>Pseudomonadota</taxon>
        <taxon>Gammaproteobacteria</taxon>
        <taxon>Nevskiales</taxon>
        <taxon>Nevskiaceae</taxon>
        <taxon>Fontimonas</taxon>
    </lineage>
</organism>
<dbReference type="STRING" id="1076937.SAMN04488120_108107"/>
<feature type="domain" description="Acyl-CoA oxidase/dehydrogenase middle" evidence="12">
    <location>
        <begin position="128"/>
        <end position="224"/>
    </location>
</feature>
<comment type="cofactor">
    <cofactor evidence="1 10">
        <name>FAD</name>
        <dbReference type="ChEBI" id="CHEBI:57692"/>
    </cofactor>
</comment>
<evidence type="ECO:0000259" key="11">
    <source>
        <dbReference type="Pfam" id="PF00441"/>
    </source>
</evidence>
<dbReference type="Proteomes" id="UP000199771">
    <property type="component" value="Unassembled WGS sequence"/>
</dbReference>
<evidence type="ECO:0000256" key="6">
    <source>
        <dbReference type="ARBA" id="ARBA00023002"/>
    </source>
</evidence>
<dbReference type="InterPro" id="IPR046373">
    <property type="entry name" value="Acyl-CoA_Oxase/DH_mid-dom_sf"/>
</dbReference>
<comment type="function">
    <text evidence="7">Catalyzes the dehydrogenation at the alpha-beta position of ACP-bound acyl chains. This results in the introduction of a double bond in the lipidic chain, which is further transferred to the epsilon-amino group of lysine residue in the mycobactin core by MbtK.</text>
</comment>
<name>A0A1I2JSA5_9GAMM</name>
<evidence type="ECO:0000313" key="15">
    <source>
        <dbReference type="Proteomes" id="UP000199771"/>
    </source>
</evidence>
<dbReference type="Pfam" id="PF02770">
    <property type="entry name" value="Acyl-CoA_dh_M"/>
    <property type="match status" value="1"/>
</dbReference>
<evidence type="ECO:0000256" key="1">
    <source>
        <dbReference type="ARBA" id="ARBA00001974"/>
    </source>
</evidence>
<feature type="domain" description="Acyl-CoA dehydrogenase/oxidase N-terminal" evidence="13">
    <location>
        <begin position="13"/>
        <end position="124"/>
    </location>
</feature>
<sequence length="385" mass="42911">MLNPALLQGSYATDELRMFQDTARRFMQTEVAPHVLRWDEQGHVDRELWNKAGEVGLLCPSIPAEYGGGGGNIAFEKVLVEEQGRVGCSAWGLSLHNGIVAHYILHYGSEAQKNAWLPKLASGELVGAIAMTEPGTGSDLQSVRTTAIADGDDYVINGQKVFITNGQQAGLIIVVAKTDPNEKAKGISLVVVETDKVQGFRRGRNLEKIGMHGQDTSELFFENVRVPRSNLLGKAEGMGFVQLMEQLPQERLIVAWAAVVAMELALDMTTQYVKDRKAFGKRVIDFQNTRFRLAEARTEAMLARVLVEKCTELLLNKKLDPVTAAMAKYWTTDKQFEIADLCLQLHGGYGYMDEYPISRLWRDSRVQRIYGGTNEIMKELIGRFL</sequence>
<evidence type="ECO:0000256" key="5">
    <source>
        <dbReference type="ARBA" id="ARBA00022827"/>
    </source>
</evidence>
<dbReference type="Gene3D" id="1.20.140.10">
    <property type="entry name" value="Butyryl-CoA Dehydrogenase, subunit A, domain 3"/>
    <property type="match status" value="1"/>
</dbReference>
<dbReference type="Gene3D" id="1.10.540.10">
    <property type="entry name" value="Acyl-CoA dehydrogenase/oxidase, N-terminal domain"/>
    <property type="match status" value="1"/>
</dbReference>
<evidence type="ECO:0000259" key="12">
    <source>
        <dbReference type="Pfam" id="PF02770"/>
    </source>
</evidence>
<dbReference type="FunFam" id="1.20.140.10:FF:000001">
    <property type="entry name" value="Acyl-CoA dehydrogenase"/>
    <property type="match status" value="1"/>
</dbReference>
<gene>
    <name evidence="14" type="ORF">SAMN04488120_108107</name>
</gene>
<reference evidence="14 15" key="1">
    <citation type="submission" date="2016-10" db="EMBL/GenBank/DDBJ databases">
        <authorList>
            <person name="de Groot N.N."/>
        </authorList>
    </citation>
    <scope>NUCLEOTIDE SEQUENCE [LARGE SCALE GENOMIC DNA]</scope>
    <source>
        <strain evidence="14 15">DSM 23609</strain>
    </source>
</reference>
<dbReference type="RefSeq" id="WP_091534175.1">
    <property type="nucleotide sequence ID" value="NZ_FOOC01000008.1"/>
</dbReference>
<keyword evidence="4 10" id="KW-0285">Flavoprotein</keyword>
<evidence type="ECO:0000256" key="9">
    <source>
        <dbReference type="ARBA" id="ARBA00042660"/>
    </source>
</evidence>
<accession>A0A1I2JSA5</accession>
<dbReference type="EMBL" id="FOOC01000008">
    <property type="protein sequence ID" value="SFF55581.1"/>
    <property type="molecule type" value="Genomic_DNA"/>
</dbReference>
<keyword evidence="6 10" id="KW-0560">Oxidoreductase</keyword>
<dbReference type="PIRSF" id="PIRSF016578">
    <property type="entry name" value="HsaA"/>
    <property type="match status" value="1"/>
</dbReference>
<comment type="pathway">
    <text evidence="2">Siderophore biosynthesis; mycobactin biosynthesis.</text>
</comment>
<dbReference type="GO" id="GO:0003995">
    <property type="term" value="F:acyl-CoA dehydrogenase activity"/>
    <property type="evidence" value="ECO:0007669"/>
    <property type="project" value="InterPro"/>
</dbReference>
<evidence type="ECO:0000259" key="13">
    <source>
        <dbReference type="Pfam" id="PF02771"/>
    </source>
</evidence>
<evidence type="ECO:0000256" key="10">
    <source>
        <dbReference type="RuleBase" id="RU362125"/>
    </source>
</evidence>
<dbReference type="InterPro" id="IPR037069">
    <property type="entry name" value="AcylCoA_DH/ox_N_sf"/>
</dbReference>
<keyword evidence="15" id="KW-1185">Reference proteome</keyword>
<evidence type="ECO:0000256" key="4">
    <source>
        <dbReference type="ARBA" id="ARBA00022630"/>
    </source>
</evidence>
<dbReference type="FunFam" id="1.10.540.10:FF:000026">
    <property type="entry name" value="Acyl-CoA dehydrogenase medium chain"/>
    <property type="match status" value="1"/>
</dbReference>
<dbReference type="InterPro" id="IPR006089">
    <property type="entry name" value="Acyl-CoA_DH_CS"/>
</dbReference>
<dbReference type="OrthoDB" id="9775090at2"/>
<comment type="similarity">
    <text evidence="3 10">Belongs to the acyl-CoA dehydrogenase family.</text>
</comment>
<dbReference type="InterPro" id="IPR006091">
    <property type="entry name" value="Acyl-CoA_Oxase/DH_mid-dom"/>
</dbReference>
<dbReference type="PROSITE" id="PS00073">
    <property type="entry name" value="ACYL_COA_DH_2"/>
    <property type="match status" value="1"/>
</dbReference>
<dbReference type="FunFam" id="2.40.110.10:FF:000002">
    <property type="entry name" value="Acyl-CoA dehydrogenase fadE12"/>
    <property type="match status" value="1"/>
</dbReference>
<evidence type="ECO:0000256" key="8">
    <source>
        <dbReference type="ARBA" id="ARBA00040394"/>
    </source>
</evidence>
<dbReference type="InterPro" id="IPR009100">
    <property type="entry name" value="AcylCoA_DH/oxidase_NM_dom_sf"/>
</dbReference>
<dbReference type="InterPro" id="IPR050741">
    <property type="entry name" value="Acyl-CoA_dehydrogenase"/>
</dbReference>
<protein>
    <recommendedName>
        <fullName evidence="8">Acyl-[acyl-carrier-protein] dehydrogenase MbtN</fullName>
    </recommendedName>
    <alternativeName>
        <fullName evidence="9">Mycobactin synthase protein N</fullName>
    </alternativeName>
</protein>
<dbReference type="SUPFAM" id="SSF56645">
    <property type="entry name" value="Acyl-CoA dehydrogenase NM domain-like"/>
    <property type="match status" value="1"/>
</dbReference>
<evidence type="ECO:0000313" key="14">
    <source>
        <dbReference type="EMBL" id="SFF55581.1"/>
    </source>
</evidence>
<feature type="domain" description="Acyl-CoA dehydrogenase/oxidase C-terminal" evidence="11">
    <location>
        <begin position="237"/>
        <end position="384"/>
    </location>
</feature>
<dbReference type="InterPro" id="IPR036250">
    <property type="entry name" value="AcylCo_DH-like_C"/>
</dbReference>
<dbReference type="InterPro" id="IPR009075">
    <property type="entry name" value="AcylCo_DH/oxidase_C"/>
</dbReference>
<dbReference type="GO" id="GO:0033539">
    <property type="term" value="P:fatty acid beta-oxidation using acyl-CoA dehydrogenase"/>
    <property type="evidence" value="ECO:0007669"/>
    <property type="project" value="TreeGrafter"/>
</dbReference>
<dbReference type="Pfam" id="PF00441">
    <property type="entry name" value="Acyl-CoA_dh_1"/>
    <property type="match status" value="1"/>
</dbReference>
<dbReference type="Pfam" id="PF02771">
    <property type="entry name" value="Acyl-CoA_dh_N"/>
    <property type="match status" value="1"/>
</dbReference>
<dbReference type="PANTHER" id="PTHR48083">
    <property type="entry name" value="MEDIUM-CHAIN SPECIFIC ACYL-COA DEHYDROGENASE, MITOCHONDRIAL-RELATED"/>
    <property type="match status" value="1"/>
</dbReference>
<proteinExistence type="inferred from homology"/>
<keyword evidence="5 10" id="KW-0274">FAD</keyword>